<dbReference type="PRINTS" id="PR00320">
    <property type="entry name" value="GPROTEINBRPT"/>
</dbReference>
<feature type="repeat" description="WD" evidence="3">
    <location>
        <begin position="101"/>
        <end position="132"/>
    </location>
</feature>
<evidence type="ECO:0000256" key="3">
    <source>
        <dbReference type="PROSITE-ProRule" id="PRU00221"/>
    </source>
</evidence>
<gene>
    <name evidence="4" type="ORF">CY34DRAFT_19800</name>
</gene>
<dbReference type="PROSITE" id="PS00678">
    <property type="entry name" value="WD_REPEATS_1"/>
    <property type="match status" value="1"/>
</dbReference>
<dbReference type="InterPro" id="IPR015943">
    <property type="entry name" value="WD40/YVTN_repeat-like_dom_sf"/>
</dbReference>
<dbReference type="InterPro" id="IPR019775">
    <property type="entry name" value="WD40_repeat_CS"/>
</dbReference>
<dbReference type="EMBL" id="KN836875">
    <property type="protein sequence ID" value="KIK31558.1"/>
    <property type="molecule type" value="Genomic_DNA"/>
</dbReference>
<dbReference type="AlphaFoldDB" id="A0A0D0AHT3"/>
<feature type="repeat" description="WD" evidence="3">
    <location>
        <begin position="58"/>
        <end position="99"/>
    </location>
</feature>
<keyword evidence="5" id="KW-1185">Reference proteome</keyword>
<dbReference type="PANTHER" id="PTHR19879:SF9">
    <property type="entry name" value="TRANSCRIPTION INITIATION FACTOR TFIID SUBUNIT 5"/>
    <property type="match status" value="1"/>
</dbReference>
<dbReference type="InParanoid" id="A0A0D0AHT3"/>
<evidence type="ECO:0000256" key="2">
    <source>
        <dbReference type="ARBA" id="ARBA00022737"/>
    </source>
</evidence>
<dbReference type="Gene3D" id="2.130.10.10">
    <property type="entry name" value="YVTN repeat-like/Quinoprotein amine dehydrogenase"/>
    <property type="match status" value="2"/>
</dbReference>
<dbReference type="SUPFAM" id="SSF50998">
    <property type="entry name" value="Quinoprotein alcohol dehydrogenase-like"/>
    <property type="match status" value="1"/>
</dbReference>
<dbReference type="OrthoDB" id="2660687at2759"/>
<dbReference type="Proteomes" id="UP000054485">
    <property type="component" value="Unassembled WGS sequence"/>
</dbReference>
<evidence type="ECO:0000313" key="4">
    <source>
        <dbReference type="EMBL" id="KIK31558.1"/>
    </source>
</evidence>
<feature type="repeat" description="WD" evidence="3">
    <location>
        <begin position="225"/>
        <end position="266"/>
    </location>
</feature>
<protein>
    <recommendedName>
        <fullName evidence="6">WD40 repeat domain-containing protein</fullName>
    </recommendedName>
</protein>
<dbReference type="InterPro" id="IPR011047">
    <property type="entry name" value="Quinoprotein_ADH-like_sf"/>
</dbReference>
<name>A0A0D0AHT3_9AGAM</name>
<accession>A0A0D0AHT3</accession>
<dbReference type="STRING" id="930992.A0A0D0AHT3"/>
<dbReference type="PROSITE" id="PS50294">
    <property type="entry name" value="WD_REPEATS_REGION"/>
    <property type="match status" value="4"/>
</dbReference>
<dbReference type="Pfam" id="PF00400">
    <property type="entry name" value="WD40"/>
    <property type="match status" value="6"/>
</dbReference>
<dbReference type="HOGENOM" id="CLU_000288_57_33_1"/>
<keyword evidence="1 3" id="KW-0853">WD repeat</keyword>
<keyword evidence="2" id="KW-0677">Repeat</keyword>
<sequence length="310" mass="33952">MSQPELISNTTPIRDFKGHERTVTAVAVFPDRRRMITGSHDKTLCLWDLETGVVLKKMEGHRDEVWALGVSRDGRIIAGGDFGGEIIAWHGKTGKSLTQPIKAHSNGISSVDFSPDGTVLATSSWGSVTKFWCTKTWLTQGNSINCGGANCIRYSPSGELLAIATSKDIQIYNPGTRKRVASFEANTTSLAWTPDGTRLLSGGDKTDPTIQEWDPLTWKQVSLPWEGHTSHIWAIAIDSTGTLVASASWNSHVRLWQLSDRRNIGIFEHSSWLNTVTFSVDGRHILSGGGDNKISEWELPKGISKSGAPR</sequence>
<organism evidence="4 5">
    <name type="scientific">Suillus luteus UH-Slu-Lm8-n1</name>
    <dbReference type="NCBI Taxonomy" id="930992"/>
    <lineage>
        <taxon>Eukaryota</taxon>
        <taxon>Fungi</taxon>
        <taxon>Dikarya</taxon>
        <taxon>Basidiomycota</taxon>
        <taxon>Agaricomycotina</taxon>
        <taxon>Agaricomycetes</taxon>
        <taxon>Agaricomycetidae</taxon>
        <taxon>Boletales</taxon>
        <taxon>Suillineae</taxon>
        <taxon>Suillaceae</taxon>
        <taxon>Suillus</taxon>
    </lineage>
</organism>
<reference evidence="5" key="2">
    <citation type="submission" date="2015-01" db="EMBL/GenBank/DDBJ databases">
        <title>Evolutionary Origins and Diversification of the Mycorrhizal Mutualists.</title>
        <authorList>
            <consortium name="DOE Joint Genome Institute"/>
            <consortium name="Mycorrhizal Genomics Consortium"/>
            <person name="Kohler A."/>
            <person name="Kuo A."/>
            <person name="Nagy L.G."/>
            <person name="Floudas D."/>
            <person name="Copeland A."/>
            <person name="Barry K.W."/>
            <person name="Cichocki N."/>
            <person name="Veneault-Fourrey C."/>
            <person name="LaButti K."/>
            <person name="Lindquist E.A."/>
            <person name="Lipzen A."/>
            <person name="Lundell T."/>
            <person name="Morin E."/>
            <person name="Murat C."/>
            <person name="Riley R."/>
            <person name="Ohm R."/>
            <person name="Sun H."/>
            <person name="Tunlid A."/>
            <person name="Henrissat B."/>
            <person name="Grigoriev I.V."/>
            <person name="Hibbett D.S."/>
            <person name="Martin F."/>
        </authorList>
    </citation>
    <scope>NUCLEOTIDE SEQUENCE [LARGE SCALE GENOMIC DNA]</scope>
    <source>
        <strain evidence="5">UH-Slu-Lm8-n1</strain>
    </source>
</reference>
<evidence type="ECO:0008006" key="6">
    <source>
        <dbReference type="Google" id="ProtNLM"/>
    </source>
</evidence>
<dbReference type="PROSITE" id="PS50082">
    <property type="entry name" value="WD_REPEATS_2"/>
    <property type="match status" value="5"/>
</dbReference>
<dbReference type="InterPro" id="IPR020472">
    <property type="entry name" value="WD40_PAC1"/>
</dbReference>
<evidence type="ECO:0000256" key="1">
    <source>
        <dbReference type="ARBA" id="ARBA00022574"/>
    </source>
</evidence>
<dbReference type="InterPro" id="IPR001680">
    <property type="entry name" value="WD40_rpt"/>
</dbReference>
<dbReference type="PANTHER" id="PTHR19879">
    <property type="entry name" value="TRANSCRIPTION INITIATION FACTOR TFIID"/>
    <property type="match status" value="1"/>
</dbReference>
<reference evidence="4 5" key="1">
    <citation type="submission" date="2014-04" db="EMBL/GenBank/DDBJ databases">
        <authorList>
            <consortium name="DOE Joint Genome Institute"/>
            <person name="Kuo A."/>
            <person name="Ruytinx J."/>
            <person name="Rineau F."/>
            <person name="Colpaert J."/>
            <person name="Kohler A."/>
            <person name="Nagy L.G."/>
            <person name="Floudas D."/>
            <person name="Copeland A."/>
            <person name="Barry K.W."/>
            <person name="Cichocki N."/>
            <person name="Veneault-Fourrey C."/>
            <person name="LaButti K."/>
            <person name="Lindquist E.A."/>
            <person name="Lipzen A."/>
            <person name="Lundell T."/>
            <person name="Morin E."/>
            <person name="Murat C."/>
            <person name="Sun H."/>
            <person name="Tunlid A."/>
            <person name="Henrissat B."/>
            <person name="Grigoriev I.V."/>
            <person name="Hibbett D.S."/>
            <person name="Martin F."/>
            <person name="Nordberg H.P."/>
            <person name="Cantor M.N."/>
            <person name="Hua S.X."/>
        </authorList>
    </citation>
    <scope>NUCLEOTIDE SEQUENCE [LARGE SCALE GENOMIC DNA]</scope>
    <source>
        <strain evidence="4 5">UH-Slu-Lm8-n1</strain>
    </source>
</reference>
<dbReference type="CDD" id="cd00200">
    <property type="entry name" value="WD40"/>
    <property type="match status" value="1"/>
</dbReference>
<dbReference type="SMART" id="SM00320">
    <property type="entry name" value="WD40"/>
    <property type="match status" value="7"/>
</dbReference>
<feature type="repeat" description="WD" evidence="3">
    <location>
        <begin position="16"/>
        <end position="57"/>
    </location>
</feature>
<proteinExistence type="predicted"/>
<evidence type="ECO:0000313" key="5">
    <source>
        <dbReference type="Proteomes" id="UP000054485"/>
    </source>
</evidence>
<feature type="repeat" description="WD" evidence="3">
    <location>
        <begin position="266"/>
        <end position="299"/>
    </location>
</feature>